<comment type="caution">
    <text evidence="8">The sequence shown here is derived from an EMBL/GenBank/DDBJ whole genome shotgun (WGS) entry which is preliminary data.</text>
</comment>
<keyword evidence="2" id="KW-0805">Transcription regulation</keyword>
<dbReference type="SUPFAM" id="SSF88946">
    <property type="entry name" value="Sigma2 domain of RNA polymerase sigma factors"/>
    <property type="match status" value="1"/>
</dbReference>
<dbReference type="InterPro" id="IPR007627">
    <property type="entry name" value="RNA_pol_sigma70_r2"/>
</dbReference>
<accession>A0ABT7PG41</accession>
<name>A0ABT7PG41_9BACT</name>
<dbReference type="CDD" id="cd06171">
    <property type="entry name" value="Sigma70_r4"/>
    <property type="match status" value="1"/>
</dbReference>
<evidence type="ECO:0000313" key="8">
    <source>
        <dbReference type="EMBL" id="MDM4015463.1"/>
    </source>
</evidence>
<dbReference type="InterPro" id="IPR014284">
    <property type="entry name" value="RNA_pol_sigma-70_dom"/>
</dbReference>
<feature type="domain" description="RNA polymerase sigma-70 region 2" evidence="6">
    <location>
        <begin position="47"/>
        <end position="105"/>
    </location>
</feature>
<evidence type="ECO:0000256" key="5">
    <source>
        <dbReference type="SAM" id="MobiDB-lite"/>
    </source>
</evidence>
<proteinExistence type="inferred from homology"/>
<evidence type="ECO:0000313" key="9">
    <source>
        <dbReference type="Proteomes" id="UP001239462"/>
    </source>
</evidence>
<feature type="domain" description="RNA polymerase sigma factor 70 region 4 type 2" evidence="7">
    <location>
        <begin position="146"/>
        <end position="197"/>
    </location>
</feature>
<keyword evidence="4" id="KW-0804">Transcription</keyword>
<dbReference type="PANTHER" id="PTHR43133">
    <property type="entry name" value="RNA POLYMERASE ECF-TYPE SIGMA FACTO"/>
    <property type="match status" value="1"/>
</dbReference>
<dbReference type="PANTHER" id="PTHR43133:SF51">
    <property type="entry name" value="RNA POLYMERASE SIGMA FACTOR"/>
    <property type="match status" value="1"/>
</dbReference>
<reference evidence="8 9" key="1">
    <citation type="submission" date="2023-06" db="EMBL/GenBank/DDBJ databases">
        <title>Roseiconus lacunae JC819 isolated from Gulf of Mannar region, Tamil Nadu.</title>
        <authorList>
            <person name="Pk S."/>
            <person name="Ch S."/>
            <person name="Ch V.R."/>
        </authorList>
    </citation>
    <scope>NUCLEOTIDE SEQUENCE [LARGE SCALE GENOMIC DNA]</scope>
    <source>
        <strain evidence="8 9">JC819</strain>
    </source>
</reference>
<comment type="similarity">
    <text evidence="1">Belongs to the sigma-70 factor family. ECF subfamily.</text>
</comment>
<dbReference type="InterPro" id="IPR013324">
    <property type="entry name" value="RNA_pol_sigma_r3/r4-like"/>
</dbReference>
<dbReference type="Pfam" id="PF08281">
    <property type="entry name" value="Sigma70_r4_2"/>
    <property type="match status" value="1"/>
</dbReference>
<dbReference type="RefSeq" id="WP_289162954.1">
    <property type="nucleotide sequence ID" value="NZ_JASZZN010000005.1"/>
</dbReference>
<sequence>MNQSTPSIEFQPTLAAAIKKADLTASSDADLLDAWLRDKLSEAFTELVSRYSVMVLSVCRRKCRCPADAEDAYQTTFLLLAKNGHKIRRPECLPGWLHRVAQRASMATLQRSIELQQSTEQLECSGALSVSDDPLDQIAAQHDAVILDEELAALPDRYRTVLVMQVYQGLRLETMAERFQTSVGTIRGRLQRGRKLLAGRLRRRGVVPLLAFTSAVTTSVGSAEASLASSQFLHAFGSAKSIPHPPIPESLVNPLLSTGKRLMSPWNLAGGAAAAGTLTLLLLTPIDGLVDAASGDDPEITVANNQATSTELVRTETIAVTPASESSPATTAQADMPNPDTDRNGSPASEVAKRVQSELDRFGDLTVDSTVGDLASTLQEQLSLPVIMDVRAFEFAQLDRDRTVKYEANEEPVRTVLRKILDPLGLKAVVQNEGLVITANPSQLVHRGIGTDLWLNADNDSMLELANKISQQTSQSFIDTPLEDAIRVFESETEISFQIDRRALEEIGLDAELGVTFAVNSVPVYDSMKSMLRDFDLVLTVFNNIPTVTTVEAAESKLLNRVYWLEGLGLNGHYDSLMQMIQTTVTPDCWEALGGNSTMAPGPGDRPCIVISSTYEVHREIEELIKAFRANSFASQESDVPMKYEPPQMPAGLGGGGFGGGGGGFF</sequence>
<keyword evidence="3" id="KW-0731">Sigma factor</keyword>
<evidence type="ECO:0000256" key="3">
    <source>
        <dbReference type="ARBA" id="ARBA00023082"/>
    </source>
</evidence>
<evidence type="ECO:0000256" key="2">
    <source>
        <dbReference type="ARBA" id="ARBA00023015"/>
    </source>
</evidence>
<dbReference type="InterPro" id="IPR036388">
    <property type="entry name" value="WH-like_DNA-bd_sf"/>
</dbReference>
<dbReference type="NCBIfam" id="TIGR02937">
    <property type="entry name" value="sigma70-ECF"/>
    <property type="match status" value="1"/>
</dbReference>
<dbReference type="InterPro" id="IPR039425">
    <property type="entry name" value="RNA_pol_sigma-70-like"/>
</dbReference>
<dbReference type="InterPro" id="IPR013325">
    <property type="entry name" value="RNA_pol_sigma_r2"/>
</dbReference>
<protein>
    <submittedName>
        <fullName evidence="8">Sigma-70 family RNA polymerase sigma factor</fullName>
    </submittedName>
</protein>
<feature type="region of interest" description="Disordered" evidence="5">
    <location>
        <begin position="320"/>
        <end position="353"/>
    </location>
</feature>
<evidence type="ECO:0000259" key="6">
    <source>
        <dbReference type="Pfam" id="PF04542"/>
    </source>
</evidence>
<dbReference type="Pfam" id="PF04542">
    <property type="entry name" value="Sigma70_r2"/>
    <property type="match status" value="1"/>
</dbReference>
<dbReference type="Gene3D" id="1.10.1740.10">
    <property type="match status" value="1"/>
</dbReference>
<organism evidence="8 9">
    <name type="scientific">Roseiconus lacunae</name>
    <dbReference type="NCBI Taxonomy" id="2605694"/>
    <lineage>
        <taxon>Bacteria</taxon>
        <taxon>Pseudomonadati</taxon>
        <taxon>Planctomycetota</taxon>
        <taxon>Planctomycetia</taxon>
        <taxon>Pirellulales</taxon>
        <taxon>Pirellulaceae</taxon>
        <taxon>Roseiconus</taxon>
    </lineage>
</organism>
<evidence type="ECO:0000256" key="1">
    <source>
        <dbReference type="ARBA" id="ARBA00010641"/>
    </source>
</evidence>
<dbReference type="Proteomes" id="UP001239462">
    <property type="component" value="Unassembled WGS sequence"/>
</dbReference>
<dbReference type="EMBL" id="JASZZN010000005">
    <property type="protein sequence ID" value="MDM4015463.1"/>
    <property type="molecule type" value="Genomic_DNA"/>
</dbReference>
<keyword evidence="9" id="KW-1185">Reference proteome</keyword>
<evidence type="ECO:0000259" key="7">
    <source>
        <dbReference type="Pfam" id="PF08281"/>
    </source>
</evidence>
<dbReference type="Gene3D" id="1.10.10.10">
    <property type="entry name" value="Winged helix-like DNA-binding domain superfamily/Winged helix DNA-binding domain"/>
    <property type="match status" value="1"/>
</dbReference>
<gene>
    <name evidence="8" type="ORF">QTN89_08495</name>
</gene>
<feature type="compositionally biased region" description="Polar residues" evidence="5">
    <location>
        <begin position="323"/>
        <end position="333"/>
    </location>
</feature>
<dbReference type="SUPFAM" id="SSF88659">
    <property type="entry name" value="Sigma3 and sigma4 domains of RNA polymerase sigma factors"/>
    <property type="match status" value="1"/>
</dbReference>
<evidence type="ECO:0000256" key="4">
    <source>
        <dbReference type="ARBA" id="ARBA00023163"/>
    </source>
</evidence>
<dbReference type="InterPro" id="IPR013249">
    <property type="entry name" value="RNA_pol_sigma70_r4_t2"/>
</dbReference>